<evidence type="ECO:0000313" key="7">
    <source>
        <dbReference type="EMBL" id="HIU45055.1"/>
    </source>
</evidence>
<feature type="transmembrane region" description="Helical" evidence="5">
    <location>
        <begin position="267"/>
        <end position="290"/>
    </location>
</feature>
<evidence type="ECO:0000256" key="2">
    <source>
        <dbReference type="ARBA" id="ARBA00022692"/>
    </source>
</evidence>
<evidence type="ECO:0000256" key="5">
    <source>
        <dbReference type="SAM" id="Phobius"/>
    </source>
</evidence>
<keyword evidence="2 5" id="KW-0812">Transmembrane</keyword>
<protein>
    <submittedName>
        <fullName evidence="7">ABC transporter permease</fullName>
    </submittedName>
</protein>
<sequence length="381" mass="41244">MNFGRVFAVFKKEMRRFFADKRMLAALFMPGVLIFVIYMVMGKVVTSLIDGSGVEKNYSYRIAINEEEEGGKFVPVLLSYFETVNQEEPTITYYPNDELASMKTSLREDKIDSLLFFAFNEDGAPTSIQAYYNGESEASETLYSVIPSLVDLAYRPYSFNEGINPNLGEKSYARISVMGFILPMITISLLYSSVISICPESIAGEKERGTLLSLLATPIKPLELACGKLLALSLVALLSGSWNAACTLASAPNLFGDTGLGISSGGYALFFFAILSLLLLFVSMATLISALSKSTKEANGYLGPLTAVMMVLAIIPSFADVSGLGYAFVPFLGSVQCLKLISSGSYDLLYSGMSILSNLVLAGVFAALTSLTFKSERMVGN</sequence>
<organism evidence="7 8">
    <name type="scientific">Candidatus Alloenteromonas pullicola</name>
    <dbReference type="NCBI Taxonomy" id="2840784"/>
    <lineage>
        <taxon>Bacteria</taxon>
        <taxon>Bacillati</taxon>
        <taxon>Bacillota</taxon>
        <taxon>Bacillota incertae sedis</taxon>
        <taxon>Candidatus Alloenteromonas</taxon>
    </lineage>
</organism>
<dbReference type="InterPro" id="IPR013525">
    <property type="entry name" value="ABC2_TM"/>
</dbReference>
<reference evidence="7" key="2">
    <citation type="journal article" date="2021" name="PeerJ">
        <title>Extensive microbial diversity within the chicken gut microbiome revealed by metagenomics and culture.</title>
        <authorList>
            <person name="Gilroy R."/>
            <person name="Ravi A."/>
            <person name="Getino M."/>
            <person name="Pursley I."/>
            <person name="Horton D.L."/>
            <person name="Alikhan N.F."/>
            <person name="Baker D."/>
            <person name="Gharbi K."/>
            <person name="Hall N."/>
            <person name="Watson M."/>
            <person name="Adriaenssens E.M."/>
            <person name="Foster-Nyarko E."/>
            <person name="Jarju S."/>
            <person name="Secka A."/>
            <person name="Antonio M."/>
            <person name="Oren A."/>
            <person name="Chaudhuri R.R."/>
            <person name="La Ragione R."/>
            <person name="Hildebrand F."/>
            <person name="Pallen M.J."/>
        </authorList>
    </citation>
    <scope>NUCLEOTIDE SEQUENCE</scope>
    <source>
        <strain evidence="7">ChiGjej1B1-22543</strain>
    </source>
</reference>
<dbReference type="PANTHER" id="PTHR43471">
    <property type="entry name" value="ABC TRANSPORTER PERMEASE"/>
    <property type="match status" value="1"/>
</dbReference>
<dbReference type="EMBL" id="DVMV01000014">
    <property type="protein sequence ID" value="HIU45055.1"/>
    <property type="molecule type" value="Genomic_DNA"/>
</dbReference>
<feature type="transmembrane region" description="Helical" evidence="5">
    <location>
        <begin position="175"/>
        <end position="198"/>
    </location>
</feature>
<dbReference type="GO" id="GO:0140359">
    <property type="term" value="F:ABC-type transporter activity"/>
    <property type="evidence" value="ECO:0007669"/>
    <property type="project" value="InterPro"/>
</dbReference>
<feature type="domain" description="ABC-2 type transporter transmembrane" evidence="6">
    <location>
        <begin position="23"/>
        <end position="369"/>
    </location>
</feature>
<keyword evidence="3 5" id="KW-1133">Transmembrane helix</keyword>
<dbReference type="GO" id="GO:0016020">
    <property type="term" value="C:membrane"/>
    <property type="evidence" value="ECO:0007669"/>
    <property type="project" value="UniProtKB-SubCell"/>
</dbReference>
<feature type="transmembrane region" description="Helical" evidence="5">
    <location>
        <begin position="348"/>
        <end position="368"/>
    </location>
</feature>
<dbReference type="AlphaFoldDB" id="A0A9D1LNC5"/>
<evidence type="ECO:0000259" key="6">
    <source>
        <dbReference type="Pfam" id="PF12698"/>
    </source>
</evidence>
<feature type="transmembrane region" description="Helical" evidence="5">
    <location>
        <begin position="21"/>
        <end position="41"/>
    </location>
</feature>
<evidence type="ECO:0000256" key="4">
    <source>
        <dbReference type="ARBA" id="ARBA00023136"/>
    </source>
</evidence>
<name>A0A9D1LNC5_9FIRM</name>
<proteinExistence type="predicted"/>
<comment type="subcellular location">
    <subcellularLocation>
        <location evidence="1">Membrane</location>
        <topology evidence="1">Multi-pass membrane protein</topology>
    </subcellularLocation>
</comment>
<dbReference type="PANTHER" id="PTHR43471:SF3">
    <property type="entry name" value="ABC TRANSPORTER PERMEASE PROTEIN NATB"/>
    <property type="match status" value="1"/>
</dbReference>
<gene>
    <name evidence="7" type="ORF">IAC52_02020</name>
</gene>
<evidence type="ECO:0000313" key="8">
    <source>
        <dbReference type="Proteomes" id="UP000824070"/>
    </source>
</evidence>
<accession>A0A9D1LNC5</accession>
<reference evidence="7" key="1">
    <citation type="submission" date="2020-10" db="EMBL/GenBank/DDBJ databases">
        <authorList>
            <person name="Gilroy R."/>
        </authorList>
    </citation>
    <scope>NUCLEOTIDE SEQUENCE</scope>
    <source>
        <strain evidence="7">ChiGjej1B1-22543</strain>
    </source>
</reference>
<dbReference type="Proteomes" id="UP000824070">
    <property type="component" value="Unassembled WGS sequence"/>
</dbReference>
<comment type="caution">
    <text evidence="7">The sequence shown here is derived from an EMBL/GenBank/DDBJ whole genome shotgun (WGS) entry which is preliminary data.</text>
</comment>
<feature type="transmembrane region" description="Helical" evidence="5">
    <location>
        <begin position="229"/>
        <end position="255"/>
    </location>
</feature>
<evidence type="ECO:0000256" key="3">
    <source>
        <dbReference type="ARBA" id="ARBA00022989"/>
    </source>
</evidence>
<dbReference type="Pfam" id="PF12698">
    <property type="entry name" value="ABC2_membrane_3"/>
    <property type="match status" value="1"/>
</dbReference>
<evidence type="ECO:0000256" key="1">
    <source>
        <dbReference type="ARBA" id="ARBA00004141"/>
    </source>
</evidence>
<feature type="transmembrane region" description="Helical" evidence="5">
    <location>
        <begin position="302"/>
        <end position="328"/>
    </location>
</feature>
<keyword evidence="4 5" id="KW-0472">Membrane</keyword>